<accession>A0A0A9F4E5</accession>
<protein>
    <submittedName>
        <fullName evidence="2">Uncharacterized protein</fullName>
    </submittedName>
</protein>
<dbReference type="EMBL" id="GBRH01189981">
    <property type="protein sequence ID" value="JAE07915.1"/>
    <property type="molecule type" value="Transcribed_RNA"/>
</dbReference>
<dbReference type="AlphaFoldDB" id="A0A0A9F4E5"/>
<name>A0A0A9F4E5_ARUDO</name>
<evidence type="ECO:0000256" key="1">
    <source>
        <dbReference type="SAM" id="Phobius"/>
    </source>
</evidence>
<keyword evidence="1" id="KW-0812">Transmembrane</keyword>
<proteinExistence type="predicted"/>
<reference evidence="2" key="2">
    <citation type="journal article" date="2015" name="Data Brief">
        <title>Shoot transcriptome of the giant reed, Arundo donax.</title>
        <authorList>
            <person name="Barrero R.A."/>
            <person name="Guerrero F.D."/>
            <person name="Moolhuijzen P."/>
            <person name="Goolsby J.A."/>
            <person name="Tidwell J."/>
            <person name="Bellgard S.E."/>
            <person name="Bellgard M.I."/>
        </authorList>
    </citation>
    <scope>NUCLEOTIDE SEQUENCE</scope>
    <source>
        <tissue evidence="2">Shoot tissue taken approximately 20 cm above the soil surface</tissue>
    </source>
</reference>
<feature type="transmembrane region" description="Helical" evidence="1">
    <location>
        <begin position="21"/>
        <end position="40"/>
    </location>
</feature>
<reference evidence="2" key="1">
    <citation type="submission" date="2014-09" db="EMBL/GenBank/DDBJ databases">
        <authorList>
            <person name="Magalhaes I.L.F."/>
            <person name="Oliveira U."/>
            <person name="Santos F.R."/>
            <person name="Vidigal T.H.D.A."/>
            <person name="Brescovit A.D."/>
            <person name="Santos A.J."/>
        </authorList>
    </citation>
    <scope>NUCLEOTIDE SEQUENCE</scope>
    <source>
        <tissue evidence="2">Shoot tissue taken approximately 20 cm above the soil surface</tissue>
    </source>
</reference>
<organism evidence="2">
    <name type="scientific">Arundo donax</name>
    <name type="common">Giant reed</name>
    <name type="synonym">Donax arundinaceus</name>
    <dbReference type="NCBI Taxonomy" id="35708"/>
    <lineage>
        <taxon>Eukaryota</taxon>
        <taxon>Viridiplantae</taxon>
        <taxon>Streptophyta</taxon>
        <taxon>Embryophyta</taxon>
        <taxon>Tracheophyta</taxon>
        <taxon>Spermatophyta</taxon>
        <taxon>Magnoliopsida</taxon>
        <taxon>Liliopsida</taxon>
        <taxon>Poales</taxon>
        <taxon>Poaceae</taxon>
        <taxon>PACMAD clade</taxon>
        <taxon>Arundinoideae</taxon>
        <taxon>Arundineae</taxon>
        <taxon>Arundo</taxon>
    </lineage>
</organism>
<keyword evidence="1" id="KW-1133">Transmembrane helix</keyword>
<evidence type="ECO:0000313" key="2">
    <source>
        <dbReference type="EMBL" id="JAE07915.1"/>
    </source>
</evidence>
<keyword evidence="1" id="KW-0472">Membrane</keyword>
<sequence>MWRAVGTVWSRQLPRSMKTSRVLYYMQSNFFLPLSIISYLCL</sequence>